<dbReference type="InterPro" id="IPR005786">
    <property type="entry name" value="B_amino_transII"/>
</dbReference>
<name>A0A250FBG2_9FLAO</name>
<evidence type="ECO:0000256" key="16">
    <source>
        <dbReference type="PIRSR" id="PIRSR006468-1"/>
    </source>
</evidence>
<comment type="catalytic activity">
    <reaction evidence="15">
        <text>L-leucine + 2-oxoglutarate = 4-methyl-2-oxopentanoate + L-glutamate</text>
        <dbReference type="Rhea" id="RHEA:18321"/>
        <dbReference type="ChEBI" id="CHEBI:16810"/>
        <dbReference type="ChEBI" id="CHEBI:17865"/>
        <dbReference type="ChEBI" id="CHEBI:29985"/>
        <dbReference type="ChEBI" id="CHEBI:57427"/>
        <dbReference type="EC" id="2.6.1.42"/>
    </reaction>
</comment>
<dbReference type="GO" id="GO:0009098">
    <property type="term" value="P:L-leucine biosynthetic process"/>
    <property type="evidence" value="ECO:0007669"/>
    <property type="project" value="UniProtKB-UniPathway"/>
</dbReference>
<dbReference type="InterPro" id="IPR043132">
    <property type="entry name" value="BCAT-like_C"/>
</dbReference>
<evidence type="ECO:0000256" key="10">
    <source>
        <dbReference type="ARBA" id="ARBA00022679"/>
    </source>
</evidence>
<dbReference type="PANTHER" id="PTHR11825">
    <property type="entry name" value="SUBGROUP IIII AMINOTRANSFERASE"/>
    <property type="match status" value="1"/>
</dbReference>
<dbReference type="Gene3D" id="3.30.470.10">
    <property type="match status" value="1"/>
</dbReference>
<organism evidence="17 18">
    <name type="scientific">Capnocytophaga leadbetteri</name>
    <dbReference type="NCBI Taxonomy" id="327575"/>
    <lineage>
        <taxon>Bacteria</taxon>
        <taxon>Pseudomonadati</taxon>
        <taxon>Bacteroidota</taxon>
        <taxon>Flavobacteriia</taxon>
        <taxon>Flavobacteriales</taxon>
        <taxon>Flavobacteriaceae</taxon>
        <taxon>Capnocytophaga</taxon>
    </lineage>
</organism>
<dbReference type="InterPro" id="IPR033939">
    <property type="entry name" value="BCAT_family"/>
</dbReference>
<evidence type="ECO:0000313" key="17">
    <source>
        <dbReference type="EMBL" id="ATA82483.1"/>
    </source>
</evidence>
<accession>A0A250FBG2</accession>
<comment type="cofactor">
    <cofactor evidence="1">
        <name>pyridoxal 5'-phosphate</name>
        <dbReference type="ChEBI" id="CHEBI:597326"/>
    </cofactor>
</comment>
<evidence type="ECO:0000256" key="2">
    <source>
        <dbReference type="ARBA" id="ARBA00003109"/>
    </source>
</evidence>
<evidence type="ECO:0000256" key="8">
    <source>
        <dbReference type="ARBA" id="ARBA00022576"/>
    </source>
</evidence>
<dbReference type="NCBIfam" id="NF009897">
    <property type="entry name" value="PRK13357.1"/>
    <property type="match status" value="1"/>
</dbReference>
<dbReference type="GO" id="GO:0009097">
    <property type="term" value="P:isoleucine biosynthetic process"/>
    <property type="evidence" value="ECO:0007669"/>
    <property type="project" value="UniProtKB-UniPathway"/>
</dbReference>
<dbReference type="InterPro" id="IPR036038">
    <property type="entry name" value="Aminotransferase-like"/>
</dbReference>
<evidence type="ECO:0000256" key="7">
    <source>
        <dbReference type="ARBA" id="ARBA00013053"/>
    </source>
</evidence>
<dbReference type="EMBL" id="CP022384">
    <property type="protein sequence ID" value="ATA82483.1"/>
    <property type="molecule type" value="Genomic_DNA"/>
</dbReference>
<reference evidence="18" key="1">
    <citation type="submission" date="2017-06" db="EMBL/GenBank/DDBJ databases">
        <title>Capnocytophaga spp. assemblies.</title>
        <authorList>
            <person name="Gulvik C.A."/>
        </authorList>
    </citation>
    <scope>NUCLEOTIDE SEQUENCE [LARGE SCALE GENOMIC DNA]</scope>
    <source>
        <strain evidence="18">H6253</strain>
    </source>
</reference>
<evidence type="ECO:0000256" key="6">
    <source>
        <dbReference type="ARBA" id="ARBA00009320"/>
    </source>
</evidence>
<comment type="catalytic activity">
    <reaction evidence="14">
        <text>L-isoleucine + 2-oxoglutarate = (S)-3-methyl-2-oxopentanoate + L-glutamate</text>
        <dbReference type="Rhea" id="RHEA:24801"/>
        <dbReference type="ChEBI" id="CHEBI:16810"/>
        <dbReference type="ChEBI" id="CHEBI:29985"/>
        <dbReference type="ChEBI" id="CHEBI:35146"/>
        <dbReference type="ChEBI" id="CHEBI:58045"/>
        <dbReference type="EC" id="2.6.1.42"/>
    </reaction>
</comment>
<comment type="pathway">
    <text evidence="4">Amino-acid biosynthesis; L-valine biosynthesis; L-valine from pyruvate: step 4/4.</text>
</comment>
<comment type="similarity">
    <text evidence="6">Belongs to the class-IV pyridoxal-phosphate-dependent aminotransferase family.</text>
</comment>
<comment type="function">
    <text evidence="2">Acts on leucine, isoleucine and valine.</text>
</comment>
<dbReference type="PIRSF" id="PIRSF006468">
    <property type="entry name" value="BCAT1"/>
    <property type="match status" value="1"/>
</dbReference>
<evidence type="ECO:0000256" key="11">
    <source>
        <dbReference type="ARBA" id="ARBA00022898"/>
    </source>
</evidence>
<protein>
    <recommendedName>
        <fullName evidence="7">branched-chain-amino-acid transaminase</fullName>
        <ecNumber evidence="7">2.6.1.42</ecNumber>
    </recommendedName>
</protein>
<evidence type="ECO:0000256" key="5">
    <source>
        <dbReference type="ARBA" id="ARBA00005072"/>
    </source>
</evidence>
<dbReference type="InterPro" id="IPR043131">
    <property type="entry name" value="BCAT-like_N"/>
</dbReference>
<dbReference type="PANTHER" id="PTHR11825:SF44">
    <property type="entry name" value="BRANCHED-CHAIN-AMINO-ACID AMINOTRANSFERASE"/>
    <property type="match status" value="1"/>
</dbReference>
<comment type="catalytic activity">
    <reaction evidence="13">
        <text>L-valine + 2-oxoglutarate = 3-methyl-2-oxobutanoate + L-glutamate</text>
        <dbReference type="Rhea" id="RHEA:24813"/>
        <dbReference type="ChEBI" id="CHEBI:11851"/>
        <dbReference type="ChEBI" id="CHEBI:16810"/>
        <dbReference type="ChEBI" id="CHEBI:29985"/>
        <dbReference type="ChEBI" id="CHEBI:57762"/>
        <dbReference type="EC" id="2.6.1.42"/>
    </reaction>
</comment>
<dbReference type="AlphaFoldDB" id="A0A250FBG2"/>
<dbReference type="Proteomes" id="UP000217276">
    <property type="component" value="Chromosome"/>
</dbReference>
<evidence type="ECO:0000256" key="14">
    <source>
        <dbReference type="ARBA" id="ARBA00048798"/>
    </source>
</evidence>
<evidence type="ECO:0000256" key="1">
    <source>
        <dbReference type="ARBA" id="ARBA00001933"/>
    </source>
</evidence>
<dbReference type="KEGG" id="clk:CGC53_09070"/>
<dbReference type="NCBIfam" id="TIGR01123">
    <property type="entry name" value="ilvE_II"/>
    <property type="match status" value="1"/>
</dbReference>
<keyword evidence="18" id="KW-1185">Reference proteome</keyword>
<dbReference type="InterPro" id="IPR001544">
    <property type="entry name" value="Aminotrans_IV"/>
</dbReference>
<evidence type="ECO:0000313" key="18">
    <source>
        <dbReference type="Proteomes" id="UP000217276"/>
    </source>
</evidence>
<keyword evidence="9" id="KW-0028">Amino-acid biosynthesis</keyword>
<proteinExistence type="inferred from homology"/>
<dbReference type="UniPathway" id="UPA00049">
    <property type="reaction ID" value="UER00062"/>
</dbReference>
<dbReference type="GO" id="GO:0004084">
    <property type="term" value="F:branched-chain-amino-acid transaminase activity"/>
    <property type="evidence" value="ECO:0007669"/>
    <property type="project" value="UniProtKB-EC"/>
</dbReference>
<keyword evidence="11" id="KW-0663">Pyridoxal phosphate</keyword>
<dbReference type="RefSeq" id="WP_009392766.1">
    <property type="nucleotide sequence ID" value="NZ_CALIIH010000001.1"/>
</dbReference>
<keyword evidence="12" id="KW-0100">Branched-chain amino acid biosynthesis</keyword>
<keyword evidence="8 17" id="KW-0032">Aminotransferase</keyword>
<evidence type="ECO:0000256" key="3">
    <source>
        <dbReference type="ARBA" id="ARBA00004824"/>
    </source>
</evidence>
<dbReference type="Pfam" id="PF01063">
    <property type="entry name" value="Aminotran_4"/>
    <property type="match status" value="1"/>
</dbReference>
<comment type="pathway">
    <text evidence="5">Amino-acid biosynthesis; L-leucine biosynthesis; L-leucine from 3-methyl-2-oxobutanoate: step 4/4.</text>
</comment>
<dbReference type="Gene3D" id="3.20.10.10">
    <property type="entry name" value="D-amino Acid Aminotransferase, subunit A, domain 2"/>
    <property type="match status" value="1"/>
</dbReference>
<dbReference type="EC" id="2.6.1.42" evidence="7"/>
<evidence type="ECO:0000256" key="12">
    <source>
        <dbReference type="ARBA" id="ARBA00023304"/>
    </source>
</evidence>
<dbReference type="UniPathway" id="UPA00048">
    <property type="reaction ID" value="UER00073"/>
</dbReference>
<dbReference type="UniPathway" id="UPA00047">
    <property type="reaction ID" value="UER00058"/>
</dbReference>
<feature type="modified residue" description="N6-(pyridoxal phosphate)lysine" evidence="16">
    <location>
        <position position="191"/>
    </location>
</feature>
<dbReference type="CDD" id="cd01557">
    <property type="entry name" value="BCAT_beta_family"/>
    <property type="match status" value="1"/>
</dbReference>
<evidence type="ECO:0000256" key="9">
    <source>
        <dbReference type="ARBA" id="ARBA00022605"/>
    </source>
</evidence>
<evidence type="ECO:0000256" key="4">
    <source>
        <dbReference type="ARBA" id="ARBA00004931"/>
    </source>
</evidence>
<evidence type="ECO:0000256" key="13">
    <source>
        <dbReference type="ARBA" id="ARBA00048212"/>
    </source>
</evidence>
<evidence type="ECO:0000256" key="15">
    <source>
        <dbReference type="ARBA" id="ARBA00049229"/>
    </source>
</evidence>
<keyword evidence="10 17" id="KW-0808">Transferase</keyword>
<comment type="pathway">
    <text evidence="3">Amino-acid biosynthesis; L-isoleucine biosynthesis; L-isoleucine from 2-oxobutanoate: step 4/4.</text>
</comment>
<dbReference type="SUPFAM" id="SSF56752">
    <property type="entry name" value="D-aminoacid aminotransferase-like PLP-dependent enzymes"/>
    <property type="match status" value="1"/>
</dbReference>
<sequence length="350" mass="39465">MDLKIEKVKESRIKEVDFSKLSFGRTFADHMFICEYKDGKWQNPTIKPYGALSLEPSASVFHYGQAVFEGMKAYKDDNGHVFLFRPQENYKRINKSCERLAMPAFPEEWFDKALRTLVDIDSEWIKPGFGNALYLRPFVIATTPGVQASPAKDYLFIIITAPVQSYYSGDVRVKIADYYSRAANGGFGFAKAAGNYAGQFYPTQQAAAEGYQQVMWTDDATHQYLEEAGTMNLWFRLGDTLVTCPTSERILDGVTRKSIIAVAEKLGIKTEIRPVKVTELIEAAENGTLKEAFGCGTAAVISPISAFGYKGKDYEINRPAELYTDKIKETILNIQYNRSEDPFGWRVQVK</sequence>
<dbReference type="GO" id="GO:0009099">
    <property type="term" value="P:L-valine biosynthetic process"/>
    <property type="evidence" value="ECO:0007669"/>
    <property type="project" value="UniProtKB-UniPathway"/>
</dbReference>
<gene>
    <name evidence="17" type="ORF">CGC53_09070</name>
</gene>